<comment type="similarity">
    <text evidence="2">Belongs to the acyltransferase 3 family.</text>
</comment>
<proteinExistence type="inferred from homology"/>
<evidence type="ECO:0000256" key="7">
    <source>
        <dbReference type="SAM" id="Phobius"/>
    </source>
</evidence>
<dbReference type="PANTHER" id="PTHR40074">
    <property type="entry name" value="O-ACETYLTRANSFERASE WECH"/>
    <property type="match status" value="1"/>
</dbReference>
<comment type="subcellular location">
    <subcellularLocation>
        <location evidence="1">Cell membrane</location>
        <topology evidence="1">Multi-pass membrane protein</topology>
    </subcellularLocation>
</comment>
<protein>
    <submittedName>
        <fullName evidence="9">Acyltransferase family protein</fullName>
    </submittedName>
</protein>
<keyword evidence="3" id="KW-1003">Cell membrane</keyword>
<keyword evidence="5 7" id="KW-1133">Transmembrane helix</keyword>
<evidence type="ECO:0000256" key="1">
    <source>
        <dbReference type="ARBA" id="ARBA00004651"/>
    </source>
</evidence>
<accession>A0A9Q4MQJ8</accession>
<evidence type="ECO:0000256" key="4">
    <source>
        <dbReference type="ARBA" id="ARBA00022692"/>
    </source>
</evidence>
<keyword evidence="9" id="KW-0808">Transferase</keyword>
<dbReference type="GO" id="GO:0005886">
    <property type="term" value="C:plasma membrane"/>
    <property type="evidence" value="ECO:0007669"/>
    <property type="project" value="UniProtKB-SubCell"/>
</dbReference>
<keyword evidence="9" id="KW-0012">Acyltransferase</keyword>
<feature type="transmembrane region" description="Helical" evidence="7">
    <location>
        <begin position="38"/>
        <end position="61"/>
    </location>
</feature>
<evidence type="ECO:0000256" key="3">
    <source>
        <dbReference type="ARBA" id="ARBA00022475"/>
    </source>
</evidence>
<feature type="transmembrane region" description="Helical" evidence="7">
    <location>
        <begin position="106"/>
        <end position="130"/>
    </location>
</feature>
<name>A0A9Q4MQJ8_PARDI</name>
<dbReference type="Pfam" id="PF01757">
    <property type="entry name" value="Acyl_transf_3"/>
    <property type="match status" value="1"/>
</dbReference>
<dbReference type="RefSeq" id="WP_122128703.1">
    <property type="nucleotide sequence ID" value="NZ_BQOC01000001.1"/>
</dbReference>
<dbReference type="GO" id="GO:0009246">
    <property type="term" value="P:enterobacterial common antigen biosynthetic process"/>
    <property type="evidence" value="ECO:0007669"/>
    <property type="project" value="TreeGrafter"/>
</dbReference>
<organism evidence="9 10">
    <name type="scientific">Parabacteroides distasonis</name>
    <dbReference type="NCBI Taxonomy" id="823"/>
    <lineage>
        <taxon>Bacteria</taxon>
        <taxon>Pseudomonadati</taxon>
        <taxon>Bacteroidota</taxon>
        <taxon>Bacteroidia</taxon>
        <taxon>Bacteroidales</taxon>
        <taxon>Tannerellaceae</taxon>
        <taxon>Parabacteroides</taxon>
    </lineage>
</organism>
<evidence type="ECO:0000259" key="8">
    <source>
        <dbReference type="Pfam" id="PF01757"/>
    </source>
</evidence>
<evidence type="ECO:0000256" key="5">
    <source>
        <dbReference type="ARBA" id="ARBA00022989"/>
    </source>
</evidence>
<evidence type="ECO:0000313" key="10">
    <source>
        <dbReference type="Proteomes" id="UP000441609"/>
    </source>
</evidence>
<dbReference type="EMBL" id="WKMO01000008">
    <property type="protein sequence ID" value="MSB73701.1"/>
    <property type="molecule type" value="Genomic_DNA"/>
</dbReference>
<feature type="transmembrane region" description="Helical" evidence="7">
    <location>
        <begin position="81"/>
        <end position="100"/>
    </location>
</feature>
<keyword evidence="6 7" id="KW-0472">Membrane</keyword>
<reference evidence="9 10" key="1">
    <citation type="journal article" date="2019" name="Nat. Med.">
        <title>A library of human gut bacterial isolates paired with longitudinal multiomics data enables mechanistic microbiome research.</title>
        <authorList>
            <person name="Poyet M."/>
            <person name="Groussin M."/>
            <person name="Gibbons S.M."/>
            <person name="Avila-Pacheco J."/>
            <person name="Jiang X."/>
            <person name="Kearney S.M."/>
            <person name="Perrotta A.R."/>
            <person name="Berdy B."/>
            <person name="Zhao S."/>
            <person name="Lieberman T.D."/>
            <person name="Swanson P.K."/>
            <person name="Smith M."/>
            <person name="Roesemann S."/>
            <person name="Alexander J.E."/>
            <person name="Rich S.A."/>
            <person name="Livny J."/>
            <person name="Vlamakis H."/>
            <person name="Clish C."/>
            <person name="Bullock K."/>
            <person name="Deik A."/>
            <person name="Scott J."/>
            <person name="Pierce K.A."/>
            <person name="Xavier R.J."/>
            <person name="Alm E.J."/>
        </authorList>
    </citation>
    <scope>NUCLEOTIDE SEQUENCE [LARGE SCALE GENOMIC DNA]</scope>
    <source>
        <strain evidence="9 10">BIOML-A20</strain>
    </source>
</reference>
<feature type="transmembrane region" description="Helical" evidence="7">
    <location>
        <begin position="7"/>
        <end position="26"/>
    </location>
</feature>
<comment type="caution">
    <text evidence="9">The sequence shown here is derived from an EMBL/GenBank/DDBJ whole genome shotgun (WGS) entry which is preliminary data.</text>
</comment>
<keyword evidence="4 7" id="KW-0812">Transmembrane</keyword>
<dbReference type="GO" id="GO:0016413">
    <property type="term" value="F:O-acetyltransferase activity"/>
    <property type="evidence" value="ECO:0007669"/>
    <property type="project" value="TreeGrafter"/>
</dbReference>
<dbReference type="InterPro" id="IPR002656">
    <property type="entry name" value="Acyl_transf_3_dom"/>
</dbReference>
<dbReference type="Proteomes" id="UP000441609">
    <property type="component" value="Unassembled WGS sequence"/>
</dbReference>
<evidence type="ECO:0000313" key="9">
    <source>
        <dbReference type="EMBL" id="MSB73701.1"/>
    </source>
</evidence>
<sequence length="141" mass="16357">MKERESWFDFLRGVAVLMVIAIHTFAATSQKEEMVGDALIVSRQMLNCAVPLFLAISGYFLAKKQGERSYARFLKHQIPKIYIPTLIWSLPYWALYVWQGNDWMKGMILFLACGFSIYYFIALIIQYYVLLPVLRKVNMGG</sequence>
<dbReference type="AlphaFoldDB" id="A0A9Q4MQJ8"/>
<evidence type="ECO:0000256" key="6">
    <source>
        <dbReference type="ARBA" id="ARBA00023136"/>
    </source>
</evidence>
<feature type="domain" description="Acyltransferase 3" evidence="8">
    <location>
        <begin position="6"/>
        <end position="137"/>
    </location>
</feature>
<dbReference type="PANTHER" id="PTHR40074:SF2">
    <property type="entry name" value="O-ACETYLTRANSFERASE WECH"/>
    <property type="match status" value="1"/>
</dbReference>
<gene>
    <name evidence="9" type="ORF">GKD70_10465</name>
</gene>
<evidence type="ECO:0000256" key="2">
    <source>
        <dbReference type="ARBA" id="ARBA00007400"/>
    </source>
</evidence>